<dbReference type="EMBL" id="QJKJ01003124">
    <property type="protein sequence ID" value="RDX99818.1"/>
    <property type="molecule type" value="Genomic_DNA"/>
</dbReference>
<keyword evidence="3" id="KW-1185">Reference proteome</keyword>
<name>A0A371HAI3_MUCPR</name>
<dbReference type="InterPro" id="IPR043502">
    <property type="entry name" value="DNA/RNA_pol_sf"/>
</dbReference>
<dbReference type="AlphaFoldDB" id="A0A371HAI3"/>
<organism evidence="2 3">
    <name type="scientific">Mucuna pruriens</name>
    <name type="common">Velvet bean</name>
    <name type="synonym">Dolichos pruriens</name>
    <dbReference type="NCBI Taxonomy" id="157652"/>
    <lineage>
        <taxon>Eukaryota</taxon>
        <taxon>Viridiplantae</taxon>
        <taxon>Streptophyta</taxon>
        <taxon>Embryophyta</taxon>
        <taxon>Tracheophyta</taxon>
        <taxon>Spermatophyta</taxon>
        <taxon>Magnoliopsida</taxon>
        <taxon>eudicotyledons</taxon>
        <taxon>Gunneridae</taxon>
        <taxon>Pentapetalae</taxon>
        <taxon>rosids</taxon>
        <taxon>fabids</taxon>
        <taxon>Fabales</taxon>
        <taxon>Fabaceae</taxon>
        <taxon>Papilionoideae</taxon>
        <taxon>50 kb inversion clade</taxon>
        <taxon>NPAAA clade</taxon>
        <taxon>indigoferoid/millettioid clade</taxon>
        <taxon>Phaseoleae</taxon>
        <taxon>Mucuna</taxon>
    </lineage>
</organism>
<sequence length="99" mass="11323">MYLLDANKTAFMANGPTYYYQYMSFGLKNVGATYQRLMDKVFTNHISNNLKVYMVLRRDLRQKYDMRLNLDNPNQPPHLLGAAKSQAGQKDDGPISGTI</sequence>
<dbReference type="InterPro" id="IPR043128">
    <property type="entry name" value="Rev_trsase/Diguanyl_cyclase"/>
</dbReference>
<evidence type="ECO:0000256" key="1">
    <source>
        <dbReference type="SAM" id="MobiDB-lite"/>
    </source>
</evidence>
<feature type="region of interest" description="Disordered" evidence="1">
    <location>
        <begin position="71"/>
        <end position="99"/>
    </location>
</feature>
<accession>A0A371HAI3</accession>
<dbReference type="SUPFAM" id="SSF56672">
    <property type="entry name" value="DNA/RNA polymerases"/>
    <property type="match status" value="1"/>
</dbReference>
<dbReference type="Gene3D" id="3.30.70.270">
    <property type="match status" value="1"/>
</dbReference>
<evidence type="ECO:0000313" key="3">
    <source>
        <dbReference type="Proteomes" id="UP000257109"/>
    </source>
</evidence>
<dbReference type="OrthoDB" id="1936626at2759"/>
<protein>
    <submittedName>
        <fullName evidence="2">Uncharacterized protein</fullName>
    </submittedName>
</protein>
<evidence type="ECO:0000313" key="2">
    <source>
        <dbReference type="EMBL" id="RDX99818.1"/>
    </source>
</evidence>
<reference evidence="2" key="1">
    <citation type="submission" date="2018-05" db="EMBL/GenBank/DDBJ databases">
        <title>Draft genome of Mucuna pruriens seed.</title>
        <authorList>
            <person name="Nnadi N.E."/>
            <person name="Vos R."/>
            <person name="Hasami M.H."/>
            <person name="Devisetty U.K."/>
            <person name="Aguiy J.C."/>
        </authorList>
    </citation>
    <scope>NUCLEOTIDE SEQUENCE [LARGE SCALE GENOMIC DNA]</scope>
    <source>
        <strain evidence="2">JCA_2017</strain>
    </source>
</reference>
<comment type="caution">
    <text evidence="2">The sequence shown here is derived from an EMBL/GenBank/DDBJ whole genome shotgun (WGS) entry which is preliminary data.</text>
</comment>
<proteinExistence type="predicted"/>
<feature type="non-terminal residue" evidence="2">
    <location>
        <position position="1"/>
    </location>
</feature>
<gene>
    <name evidence="2" type="ORF">CR513_17059</name>
</gene>
<dbReference type="Proteomes" id="UP000257109">
    <property type="component" value="Unassembled WGS sequence"/>
</dbReference>